<dbReference type="EMBL" id="MFBA01000035">
    <property type="protein sequence ID" value="OGD85161.1"/>
    <property type="molecule type" value="Genomic_DNA"/>
</dbReference>
<dbReference type="Proteomes" id="UP000177069">
    <property type="component" value="Unassembled WGS sequence"/>
</dbReference>
<keyword evidence="1" id="KW-0812">Transmembrane</keyword>
<evidence type="ECO:0000256" key="1">
    <source>
        <dbReference type="SAM" id="Phobius"/>
    </source>
</evidence>
<keyword evidence="1" id="KW-1133">Transmembrane helix</keyword>
<name>A0A1F5FZX6_9BACT</name>
<gene>
    <name evidence="2" type="ORF">A2696_00260</name>
</gene>
<proteinExistence type="predicted"/>
<keyword evidence="1" id="KW-0472">Membrane</keyword>
<organism evidence="2 3">
    <name type="scientific">Candidatus Curtissbacteria bacterium RIFCSPHIGHO2_01_FULL_41_13</name>
    <dbReference type="NCBI Taxonomy" id="1797745"/>
    <lineage>
        <taxon>Bacteria</taxon>
        <taxon>Candidatus Curtissiibacteriota</taxon>
    </lineage>
</organism>
<evidence type="ECO:0000313" key="3">
    <source>
        <dbReference type="Proteomes" id="UP000177069"/>
    </source>
</evidence>
<sequence>MFKKETLPLIIGIGLPLLLIVYVAATVYLPSLFNKPLYDFIYATGYDSRYATVENQTVKLNQKPSYYPNEASRSPEVDLYYYDVSRESSKLISVEEARNYELDPSEKSPDGYTVSNNRDRSYSFFPLFYGGSDRGTYLTGHGVSKRVSEKYYDLKFLGWIKK</sequence>
<protein>
    <submittedName>
        <fullName evidence="2">Uncharacterized protein</fullName>
    </submittedName>
</protein>
<feature type="transmembrane region" description="Helical" evidence="1">
    <location>
        <begin position="7"/>
        <end position="29"/>
    </location>
</feature>
<dbReference type="AlphaFoldDB" id="A0A1F5FZX6"/>
<accession>A0A1F5FZX6</accession>
<comment type="caution">
    <text evidence="2">The sequence shown here is derived from an EMBL/GenBank/DDBJ whole genome shotgun (WGS) entry which is preliminary data.</text>
</comment>
<reference evidence="2 3" key="1">
    <citation type="journal article" date="2016" name="Nat. Commun.">
        <title>Thousands of microbial genomes shed light on interconnected biogeochemical processes in an aquifer system.</title>
        <authorList>
            <person name="Anantharaman K."/>
            <person name="Brown C.T."/>
            <person name="Hug L.A."/>
            <person name="Sharon I."/>
            <person name="Castelle C.J."/>
            <person name="Probst A.J."/>
            <person name="Thomas B.C."/>
            <person name="Singh A."/>
            <person name="Wilkins M.J."/>
            <person name="Karaoz U."/>
            <person name="Brodie E.L."/>
            <person name="Williams K.H."/>
            <person name="Hubbard S.S."/>
            <person name="Banfield J.F."/>
        </authorList>
    </citation>
    <scope>NUCLEOTIDE SEQUENCE [LARGE SCALE GENOMIC DNA]</scope>
</reference>
<evidence type="ECO:0000313" key="2">
    <source>
        <dbReference type="EMBL" id="OGD85161.1"/>
    </source>
</evidence>